<keyword evidence="1" id="KW-1133">Transmembrane helix</keyword>
<keyword evidence="3" id="KW-1185">Reference proteome</keyword>
<proteinExistence type="predicted"/>
<evidence type="ECO:0000256" key="1">
    <source>
        <dbReference type="SAM" id="Phobius"/>
    </source>
</evidence>
<protein>
    <submittedName>
        <fullName evidence="2">DUF624 domain-containing protein</fullName>
    </submittedName>
</protein>
<comment type="caution">
    <text evidence="2">The sequence shown here is derived from an EMBL/GenBank/DDBJ whole genome shotgun (WGS) entry which is preliminary data.</text>
</comment>
<name>A0A506UDL7_9HYPH</name>
<reference evidence="2 3" key="1">
    <citation type="submission" date="2019-06" db="EMBL/GenBank/DDBJ databases">
        <authorList>
            <person name="Li M."/>
        </authorList>
    </citation>
    <scope>NUCLEOTIDE SEQUENCE [LARGE SCALE GENOMIC DNA]</scope>
    <source>
        <strain evidence="2 3">BGMRC2036</strain>
    </source>
</reference>
<evidence type="ECO:0000313" key="2">
    <source>
        <dbReference type="EMBL" id="TPW31688.1"/>
    </source>
</evidence>
<feature type="transmembrane region" description="Helical" evidence="1">
    <location>
        <begin position="124"/>
        <end position="150"/>
    </location>
</feature>
<feature type="transmembrane region" description="Helical" evidence="1">
    <location>
        <begin position="46"/>
        <end position="68"/>
    </location>
</feature>
<dbReference type="OrthoDB" id="1852280at2"/>
<gene>
    <name evidence="2" type="ORF">FJU08_08055</name>
</gene>
<dbReference type="InterPro" id="IPR006938">
    <property type="entry name" value="DUF624"/>
</dbReference>
<feature type="transmembrane region" description="Helical" evidence="1">
    <location>
        <begin position="196"/>
        <end position="216"/>
    </location>
</feature>
<dbReference type="Proteomes" id="UP000318801">
    <property type="component" value="Unassembled WGS sequence"/>
</dbReference>
<dbReference type="AlphaFoldDB" id="A0A506UDL7"/>
<keyword evidence="1" id="KW-0812">Transmembrane</keyword>
<sequence length="245" mass="26845">MNWMTNWMMREGPGIPKNAPKKKGLALFFFVLFREAWDLFKLNVMLLVLSIPLVTIPAAFAAATRITVLMVQDENVYLWRDFWRAFRQYFRAATVAGLAFAAVLGLSGYAVYIYAQMARHNLAFAIPVAIGASVVIVTAMTASVYFVLMVRSEMRGAPLLKAALMAVLARPLPILGGLAVVAVLWVAHIIFYPASVFMPVVFNFSLGSLVMTFTAFRASDFALSLAGVTGPDHGANDPATAQMRN</sequence>
<keyword evidence="1" id="KW-0472">Membrane</keyword>
<organism evidence="2 3">
    <name type="scientific">Martelella alba</name>
    <dbReference type="NCBI Taxonomy" id="2590451"/>
    <lineage>
        <taxon>Bacteria</taxon>
        <taxon>Pseudomonadati</taxon>
        <taxon>Pseudomonadota</taxon>
        <taxon>Alphaproteobacteria</taxon>
        <taxon>Hyphomicrobiales</taxon>
        <taxon>Aurantimonadaceae</taxon>
        <taxon>Martelella</taxon>
    </lineage>
</organism>
<dbReference type="EMBL" id="VHLG01000003">
    <property type="protein sequence ID" value="TPW31688.1"/>
    <property type="molecule type" value="Genomic_DNA"/>
</dbReference>
<evidence type="ECO:0000313" key="3">
    <source>
        <dbReference type="Proteomes" id="UP000318801"/>
    </source>
</evidence>
<dbReference type="Pfam" id="PF04854">
    <property type="entry name" value="DUF624"/>
    <property type="match status" value="1"/>
</dbReference>
<feature type="transmembrane region" description="Helical" evidence="1">
    <location>
        <begin position="162"/>
        <end position="190"/>
    </location>
</feature>
<feature type="transmembrane region" description="Helical" evidence="1">
    <location>
        <begin position="89"/>
        <end position="112"/>
    </location>
</feature>
<accession>A0A506UDL7</accession>
<dbReference type="RefSeq" id="WP_141148458.1">
    <property type="nucleotide sequence ID" value="NZ_VHLG01000003.1"/>
</dbReference>